<dbReference type="EMBL" id="JJMT01000012">
    <property type="protein sequence ID" value="KEO45285.1"/>
    <property type="molecule type" value="Genomic_DNA"/>
</dbReference>
<dbReference type="AlphaFoldDB" id="A0A074IYY6"/>
<feature type="transmembrane region" description="Helical" evidence="1">
    <location>
        <begin position="20"/>
        <end position="38"/>
    </location>
</feature>
<evidence type="ECO:0000313" key="3">
    <source>
        <dbReference type="Proteomes" id="UP000027855"/>
    </source>
</evidence>
<feature type="transmembrane region" description="Helical" evidence="1">
    <location>
        <begin position="346"/>
        <end position="364"/>
    </location>
</feature>
<feature type="transmembrane region" description="Helical" evidence="1">
    <location>
        <begin position="159"/>
        <end position="177"/>
    </location>
</feature>
<feature type="transmembrane region" description="Helical" evidence="1">
    <location>
        <begin position="80"/>
        <end position="96"/>
    </location>
</feature>
<feature type="transmembrane region" description="Helical" evidence="1">
    <location>
        <begin position="131"/>
        <end position="147"/>
    </location>
</feature>
<name>A0A074IYY6_STRSL</name>
<protein>
    <submittedName>
        <fullName evidence="2">Membrane protein</fullName>
    </submittedName>
</protein>
<feature type="transmembrane region" description="Helical" evidence="1">
    <location>
        <begin position="521"/>
        <end position="541"/>
    </location>
</feature>
<keyword evidence="1" id="KW-1133">Transmembrane helix</keyword>
<feature type="transmembrane region" description="Helical" evidence="1">
    <location>
        <begin position="289"/>
        <end position="306"/>
    </location>
</feature>
<gene>
    <name evidence="2" type="ORF">DL07_02135</name>
</gene>
<feature type="transmembrane region" description="Helical" evidence="1">
    <location>
        <begin position="225"/>
        <end position="247"/>
    </location>
</feature>
<sequence length="547" mass="62944">MSVGKGPCWVKKKKYTNQTVILISFLISVVSILPMFFFRDKLYGDDIVFHINRLLSLDTVWKSPINFTTNGGTGQLINTFYPWLTYYPIFIIYKLTQSVFVAWMSFQFLVRFVTCLLSFYGLRLLKYSDKQVMIFSTFYLFSGYFLHNSYYRAAVGETLAMIFLPLVFVGVRLITFGDYKKWWILTLGMLGLVYSHVLSVLLASVGIFFAVVTSFWIWDNKKERVLGFLKATLVTLSMSLAFFVPMIEQFKYVTLRTTFKPLLSKTALSLADNWELILKSDLRTPSVNLLYLLGLVLSLIFTKRFVKVREARIYLFISLILAFLTLKSFPWQFLQSSPVSNLQFPWRLWSFALLFFSLALANILENISIKASTILVLLGLCLNMFQIVTVQDKMTKAKNILPSHTKVTREMLAKGTYKNINGDYTNKEVPFGFVFDKHLFLDNQEIKPFISRSPNELVLTVTNESKESKVLSLPVFYYKGQEARIDGKRVTTYLAKEKNPTNLVLPTGKHGVVLTYSYTTVAKMAMSVSTISLLVFIGYLYRVKKDN</sequence>
<keyword evidence="1" id="KW-0472">Membrane</keyword>
<comment type="caution">
    <text evidence="2">The sequence shown here is derived from an EMBL/GenBank/DDBJ whole genome shotgun (WGS) entry which is preliminary data.</text>
</comment>
<dbReference type="Proteomes" id="UP000027855">
    <property type="component" value="Unassembled WGS sequence"/>
</dbReference>
<evidence type="ECO:0000256" key="1">
    <source>
        <dbReference type="SAM" id="Phobius"/>
    </source>
</evidence>
<keyword evidence="1" id="KW-0812">Transmembrane</keyword>
<feature type="transmembrane region" description="Helical" evidence="1">
    <location>
        <begin position="197"/>
        <end position="218"/>
    </location>
</feature>
<evidence type="ECO:0000313" key="2">
    <source>
        <dbReference type="EMBL" id="KEO45285.1"/>
    </source>
</evidence>
<proteinExistence type="predicted"/>
<reference evidence="2 3" key="1">
    <citation type="submission" date="2014-04" db="EMBL/GenBank/DDBJ databases">
        <title>Variable characteristics of bacteriocin-producing Streptococcus salivarius strains isolated from Malaysian subjects.</title>
        <authorList>
            <person name="Philip K."/>
            <person name="Barbour A."/>
        </authorList>
    </citation>
    <scope>NUCLEOTIDE SEQUENCE [LARGE SCALE GENOMIC DNA]</scope>
    <source>
        <strain evidence="2 3">NU10</strain>
    </source>
</reference>
<feature type="transmembrane region" description="Helical" evidence="1">
    <location>
        <begin position="313"/>
        <end position="334"/>
    </location>
</feature>
<accession>A0A074IYY6</accession>
<feature type="transmembrane region" description="Helical" evidence="1">
    <location>
        <begin position="371"/>
        <end position="389"/>
    </location>
</feature>
<feature type="transmembrane region" description="Helical" evidence="1">
    <location>
        <begin position="108"/>
        <end position="125"/>
    </location>
</feature>
<organism evidence="2 3">
    <name type="scientific">Streptococcus salivarius</name>
    <dbReference type="NCBI Taxonomy" id="1304"/>
    <lineage>
        <taxon>Bacteria</taxon>
        <taxon>Bacillati</taxon>
        <taxon>Bacillota</taxon>
        <taxon>Bacilli</taxon>
        <taxon>Lactobacillales</taxon>
        <taxon>Streptococcaceae</taxon>
        <taxon>Streptococcus</taxon>
    </lineage>
</organism>